<evidence type="ECO:0000313" key="2">
    <source>
        <dbReference type="Proteomes" id="UP000029734"/>
    </source>
</evidence>
<gene>
    <name evidence="1" type="ORF">PWYN_23745</name>
</gene>
<dbReference type="Proteomes" id="UP000029734">
    <property type="component" value="Unassembled WGS sequence"/>
</dbReference>
<dbReference type="EMBL" id="JQCR01000003">
    <property type="protein sequence ID" value="KGE17602.1"/>
    <property type="molecule type" value="Genomic_DNA"/>
</dbReference>
<dbReference type="RefSeq" id="WP_036656668.1">
    <property type="nucleotide sequence ID" value="NZ_JQCR01000003.1"/>
</dbReference>
<dbReference type="STRING" id="268407.PWYN_23745"/>
<comment type="caution">
    <text evidence="1">The sequence shown here is derived from an EMBL/GenBank/DDBJ whole genome shotgun (WGS) entry which is preliminary data.</text>
</comment>
<reference evidence="1 2" key="1">
    <citation type="submission" date="2014-08" db="EMBL/GenBank/DDBJ databases">
        <authorList>
            <person name="den Bakker H.C."/>
        </authorList>
    </citation>
    <scope>NUCLEOTIDE SEQUENCE [LARGE SCALE GENOMIC DNA]</scope>
    <source>
        <strain evidence="1 2">DSM 18334</strain>
    </source>
</reference>
<name>A0A098M7T3_9BACL</name>
<sequence length="171" mass="18929">MSVGHFTEALQEVMKRKGDSLAKAGRAAHVDGSQIGKIIKGTRKASKPVIQATVQHYDDGQLFLAAAAEVTGGASVPWLDRADLHPSSAYIKTLEEIREAERALLGLPITKTLEQLSSTDRQIIRDGLMEQIEAITALTHNVAVLCRKYDFSYIGLWKEHRAELKAKKYMK</sequence>
<evidence type="ECO:0000313" key="1">
    <source>
        <dbReference type="EMBL" id="KGE17602.1"/>
    </source>
</evidence>
<dbReference type="OrthoDB" id="2969743at2"/>
<proteinExistence type="predicted"/>
<keyword evidence="2" id="KW-1185">Reference proteome</keyword>
<reference evidence="1 2" key="2">
    <citation type="submission" date="2014-10" db="EMBL/GenBank/DDBJ databases">
        <title>Comparative genomics of the Paenibacillus odorifer group.</title>
        <authorList>
            <person name="Tsai Y.-C."/>
            <person name="Martin N."/>
            <person name="Korlach J."/>
            <person name="Wiedmann M."/>
        </authorList>
    </citation>
    <scope>NUCLEOTIDE SEQUENCE [LARGE SCALE GENOMIC DNA]</scope>
    <source>
        <strain evidence="1 2">DSM 18334</strain>
    </source>
</reference>
<dbReference type="eggNOG" id="ENOG5032WBM">
    <property type="taxonomic scope" value="Bacteria"/>
</dbReference>
<protein>
    <submittedName>
        <fullName evidence="1">Transcriptional regulator</fullName>
    </submittedName>
</protein>
<accession>A0A098M7T3</accession>
<organism evidence="1 2">
    <name type="scientific">Paenibacillus wynnii</name>
    <dbReference type="NCBI Taxonomy" id="268407"/>
    <lineage>
        <taxon>Bacteria</taxon>
        <taxon>Bacillati</taxon>
        <taxon>Bacillota</taxon>
        <taxon>Bacilli</taxon>
        <taxon>Bacillales</taxon>
        <taxon>Paenibacillaceae</taxon>
        <taxon>Paenibacillus</taxon>
    </lineage>
</organism>
<dbReference type="AlphaFoldDB" id="A0A098M7T3"/>